<organism evidence="2 3">
    <name type="scientific">Nocardioides szechwanensis</name>
    <dbReference type="NCBI Taxonomy" id="1005944"/>
    <lineage>
        <taxon>Bacteria</taxon>
        <taxon>Bacillati</taxon>
        <taxon>Actinomycetota</taxon>
        <taxon>Actinomycetes</taxon>
        <taxon>Propionibacteriales</taxon>
        <taxon>Nocardioidaceae</taxon>
        <taxon>Nocardioides</taxon>
    </lineage>
</organism>
<dbReference type="Proteomes" id="UP000199004">
    <property type="component" value="Unassembled WGS sequence"/>
</dbReference>
<feature type="transmembrane region" description="Helical" evidence="1">
    <location>
        <begin position="94"/>
        <end position="118"/>
    </location>
</feature>
<dbReference type="RefSeq" id="WP_091026298.1">
    <property type="nucleotide sequence ID" value="NZ_BKAE01000009.1"/>
</dbReference>
<accession>A0A1H0I832</accession>
<evidence type="ECO:0000313" key="3">
    <source>
        <dbReference type="Proteomes" id="UP000199004"/>
    </source>
</evidence>
<dbReference type="EMBL" id="FNIC01000007">
    <property type="protein sequence ID" value="SDO27557.1"/>
    <property type="molecule type" value="Genomic_DNA"/>
</dbReference>
<evidence type="ECO:0000313" key="2">
    <source>
        <dbReference type="EMBL" id="SDO27557.1"/>
    </source>
</evidence>
<dbReference type="STRING" id="1005944.SAMN05192576_3718"/>
<protein>
    <submittedName>
        <fullName evidence="2">Membrane protein YqaA, SNARE-associated domain</fullName>
    </submittedName>
</protein>
<keyword evidence="1" id="KW-0812">Transmembrane</keyword>
<keyword evidence="3" id="KW-1185">Reference proteome</keyword>
<name>A0A1H0I832_9ACTN</name>
<keyword evidence="1" id="KW-0472">Membrane</keyword>
<keyword evidence="1" id="KW-1133">Transmembrane helix</keyword>
<dbReference type="OrthoDB" id="3700600at2"/>
<dbReference type="AlphaFoldDB" id="A0A1H0I832"/>
<gene>
    <name evidence="2" type="ORF">SAMN05192576_3718</name>
</gene>
<reference evidence="2 3" key="1">
    <citation type="submission" date="2016-10" db="EMBL/GenBank/DDBJ databases">
        <authorList>
            <person name="de Groot N.N."/>
        </authorList>
    </citation>
    <scope>NUCLEOTIDE SEQUENCE [LARGE SCALE GENOMIC DNA]</scope>
    <source>
        <strain evidence="2 3">CGMCC 1.11147</strain>
    </source>
</reference>
<evidence type="ECO:0000256" key="1">
    <source>
        <dbReference type="SAM" id="Phobius"/>
    </source>
</evidence>
<sequence>MSLTLWTFGVSIASALFPLINMEVILGGMAATVGDGHAFPLALTAGLGQMFGKIVWYEATRRSIETDWVQKKLSGDKIKTSYARWQARMDGRPWFSGGIMLISSFAGVPPLLVMAAVAGALRMRMYVFLPTILVGRTLRFWLVLAGVESLLG</sequence>
<proteinExistence type="predicted"/>